<proteinExistence type="predicted"/>
<protein>
    <submittedName>
        <fullName evidence="1">Uncharacterized protein</fullName>
    </submittedName>
</protein>
<feature type="non-terminal residue" evidence="1">
    <location>
        <position position="1"/>
    </location>
</feature>
<dbReference type="EMBL" id="LAZR01053937">
    <property type="protein sequence ID" value="KKK79637.1"/>
    <property type="molecule type" value="Genomic_DNA"/>
</dbReference>
<name>A0A0F8YDY1_9ZZZZ</name>
<organism evidence="1">
    <name type="scientific">marine sediment metagenome</name>
    <dbReference type="NCBI Taxonomy" id="412755"/>
    <lineage>
        <taxon>unclassified sequences</taxon>
        <taxon>metagenomes</taxon>
        <taxon>ecological metagenomes</taxon>
    </lineage>
</organism>
<sequence length="86" mass="8621">TMDRTDAYLAAGVMKAVVADGSFGWMQIRGPATLTQALSAGADGNKLTHVGAGADGALDVAAAVTDAHVAIATDASAKKIICNFPF</sequence>
<evidence type="ECO:0000313" key="1">
    <source>
        <dbReference type="EMBL" id="KKK79637.1"/>
    </source>
</evidence>
<dbReference type="AlphaFoldDB" id="A0A0F8YDY1"/>
<accession>A0A0F8YDY1</accession>
<gene>
    <name evidence="1" type="ORF">LCGC14_2831520</name>
</gene>
<comment type="caution">
    <text evidence="1">The sequence shown here is derived from an EMBL/GenBank/DDBJ whole genome shotgun (WGS) entry which is preliminary data.</text>
</comment>
<reference evidence="1" key="1">
    <citation type="journal article" date="2015" name="Nature">
        <title>Complex archaea that bridge the gap between prokaryotes and eukaryotes.</title>
        <authorList>
            <person name="Spang A."/>
            <person name="Saw J.H."/>
            <person name="Jorgensen S.L."/>
            <person name="Zaremba-Niedzwiedzka K."/>
            <person name="Martijn J."/>
            <person name="Lind A.E."/>
            <person name="van Eijk R."/>
            <person name="Schleper C."/>
            <person name="Guy L."/>
            <person name="Ettema T.J."/>
        </authorList>
    </citation>
    <scope>NUCLEOTIDE SEQUENCE</scope>
</reference>